<keyword evidence="1" id="KW-0547">Nucleotide-binding</keyword>
<dbReference type="InterPro" id="IPR036554">
    <property type="entry name" value="GHMP_kinase_C_sf"/>
</dbReference>
<gene>
    <name evidence="5" type="ORF">SAMN05444396_102224</name>
</gene>
<evidence type="ECO:0000256" key="3">
    <source>
        <dbReference type="ARBA" id="ARBA00022840"/>
    </source>
</evidence>
<evidence type="ECO:0000256" key="2">
    <source>
        <dbReference type="ARBA" id="ARBA00022777"/>
    </source>
</evidence>
<protein>
    <submittedName>
        <fullName evidence="5">Mevalonate kinase</fullName>
    </submittedName>
</protein>
<keyword evidence="3" id="KW-0067">ATP-binding</keyword>
<dbReference type="InterPro" id="IPR014721">
    <property type="entry name" value="Ribsml_uS5_D2-typ_fold_subgr"/>
</dbReference>
<dbReference type="InterPro" id="IPR006204">
    <property type="entry name" value="GHMP_kinase_N_dom"/>
</dbReference>
<keyword evidence="6" id="KW-1185">Reference proteome</keyword>
<keyword evidence="2 5" id="KW-0808">Transferase</keyword>
<dbReference type="GO" id="GO:0005524">
    <property type="term" value="F:ATP binding"/>
    <property type="evidence" value="ECO:0007669"/>
    <property type="project" value="UniProtKB-KW"/>
</dbReference>
<name>A0A1M5F9K4_9FLAO</name>
<dbReference type="EMBL" id="FQWE01000002">
    <property type="protein sequence ID" value="SHF88088.1"/>
    <property type="molecule type" value="Genomic_DNA"/>
</dbReference>
<accession>A0A1M5F9K4</accession>
<dbReference type="SUPFAM" id="SSF55060">
    <property type="entry name" value="GHMP Kinase, C-terminal domain"/>
    <property type="match status" value="1"/>
</dbReference>
<feature type="domain" description="GHMP kinase N-terminal" evidence="4">
    <location>
        <begin position="97"/>
        <end position="161"/>
    </location>
</feature>
<dbReference type="Pfam" id="PF00288">
    <property type="entry name" value="GHMP_kinases_N"/>
    <property type="match status" value="1"/>
</dbReference>
<evidence type="ECO:0000313" key="6">
    <source>
        <dbReference type="Proteomes" id="UP000184036"/>
    </source>
</evidence>
<dbReference type="PRINTS" id="PR00960">
    <property type="entry name" value="LMBPPROTEIN"/>
</dbReference>
<dbReference type="Proteomes" id="UP000184036">
    <property type="component" value="Unassembled WGS sequence"/>
</dbReference>
<sequence length="323" mass="36191">MPTPIDHSKYYMKGPLFYSKILLFGEYGIIRDSKGLSIPYNFYNGALKRDENPSEEAIKSNGHLKRFVTYLETLQNEQPELVTFDLALLKEDVETGMYFDSSIPQGYGVGSSGALVAAIYDKYAHNKITVLENLTREKLLQLKTIFSQMESFFHGKSSGLDPLNSYLSIPILINSKDNIEATGIPTQSFDGKGAVFLLDSGIVGETAPMVSIFMENLKDKGFRAMLKNQFVKYTDACVENFLGGDMKSLFMNTKKLSKVVLNNFKPMIPEQFHGIWQQGIDSNDYYLKLCGSGGGGYILGFTEDLEKAKASLSDYKLEVVYKF</sequence>
<dbReference type="STRING" id="271157.SAMN05444396_102224"/>
<dbReference type="Gene3D" id="3.30.230.10">
    <property type="match status" value="1"/>
</dbReference>
<proteinExistence type="predicted"/>
<organism evidence="5 6">
    <name type="scientific">Flavobacterium segetis</name>
    <dbReference type="NCBI Taxonomy" id="271157"/>
    <lineage>
        <taxon>Bacteria</taxon>
        <taxon>Pseudomonadati</taxon>
        <taxon>Bacteroidota</taxon>
        <taxon>Flavobacteriia</taxon>
        <taxon>Flavobacteriales</taxon>
        <taxon>Flavobacteriaceae</taxon>
        <taxon>Flavobacterium</taxon>
    </lineage>
</organism>
<evidence type="ECO:0000259" key="4">
    <source>
        <dbReference type="Pfam" id="PF00288"/>
    </source>
</evidence>
<dbReference type="SUPFAM" id="SSF54211">
    <property type="entry name" value="Ribosomal protein S5 domain 2-like"/>
    <property type="match status" value="1"/>
</dbReference>
<evidence type="ECO:0000256" key="1">
    <source>
        <dbReference type="ARBA" id="ARBA00022741"/>
    </source>
</evidence>
<dbReference type="InterPro" id="IPR020568">
    <property type="entry name" value="Ribosomal_Su5_D2-typ_SF"/>
</dbReference>
<dbReference type="AlphaFoldDB" id="A0A1M5F9K4"/>
<dbReference type="GO" id="GO:0016301">
    <property type="term" value="F:kinase activity"/>
    <property type="evidence" value="ECO:0007669"/>
    <property type="project" value="UniProtKB-KW"/>
</dbReference>
<keyword evidence="2 5" id="KW-0418">Kinase</keyword>
<dbReference type="InterPro" id="IPR001174">
    <property type="entry name" value="HddA/FKP"/>
</dbReference>
<evidence type="ECO:0000313" key="5">
    <source>
        <dbReference type="EMBL" id="SHF88088.1"/>
    </source>
</evidence>
<reference evidence="6" key="1">
    <citation type="submission" date="2016-11" db="EMBL/GenBank/DDBJ databases">
        <authorList>
            <person name="Varghese N."/>
            <person name="Submissions S."/>
        </authorList>
    </citation>
    <scope>NUCLEOTIDE SEQUENCE [LARGE SCALE GENOMIC DNA]</scope>
    <source>
        <strain evidence="6">DSM 19741</strain>
    </source>
</reference>